<dbReference type="Proteomes" id="UP001431209">
    <property type="component" value="Unassembled WGS sequence"/>
</dbReference>
<keyword evidence="3" id="KW-1185">Reference proteome</keyword>
<evidence type="ECO:0000313" key="3">
    <source>
        <dbReference type="Proteomes" id="UP001431209"/>
    </source>
</evidence>
<dbReference type="PANTHER" id="PTHR10845:SF192">
    <property type="entry name" value="DOUBLE HIT, ISOFORM B"/>
    <property type="match status" value="1"/>
</dbReference>
<reference evidence="2 3" key="1">
    <citation type="submission" date="2024-03" db="EMBL/GenBank/DDBJ databases">
        <title>The Acrasis kona genome and developmental transcriptomes reveal deep origins of eukaryotic multicellular pathways.</title>
        <authorList>
            <person name="Sheikh S."/>
            <person name="Fu C.-J."/>
            <person name="Brown M.W."/>
            <person name="Baldauf S.L."/>
        </authorList>
    </citation>
    <scope>NUCLEOTIDE SEQUENCE [LARGE SCALE GENOMIC DNA]</scope>
    <source>
        <strain evidence="2 3">ATCC MYA-3509</strain>
    </source>
</reference>
<dbReference type="EMBL" id="JAOPGA020000997">
    <property type="protein sequence ID" value="KAL0483852.1"/>
    <property type="molecule type" value="Genomic_DNA"/>
</dbReference>
<organism evidence="2 3">
    <name type="scientific">Acrasis kona</name>
    <dbReference type="NCBI Taxonomy" id="1008807"/>
    <lineage>
        <taxon>Eukaryota</taxon>
        <taxon>Discoba</taxon>
        <taxon>Heterolobosea</taxon>
        <taxon>Tetramitia</taxon>
        <taxon>Eutetramitia</taxon>
        <taxon>Acrasidae</taxon>
        <taxon>Acrasis</taxon>
    </lineage>
</organism>
<dbReference type="SUPFAM" id="SSF55961">
    <property type="entry name" value="Bet v1-like"/>
    <property type="match status" value="1"/>
</dbReference>
<name>A0AAW2Z3K8_9EUKA</name>
<feature type="domain" description="RGS" evidence="1">
    <location>
        <begin position="15"/>
        <end position="136"/>
    </location>
</feature>
<gene>
    <name evidence="2" type="ORF">AKO1_011876</name>
</gene>
<dbReference type="InterPro" id="IPR036305">
    <property type="entry name" value="RGS_sf"/>
</dbReference>
<evidence type="ECO:0000313" key="2">
    <source>
        <dbReference type="EMBL" id="KAL0483852.1"/>
    </source>
</evidence>
<dbReference type="PROSITE" id="PS50132">
    <property type="entry name" value="RGS"/>
    <property type="match status" value="1"/>
</dbReference>
<dbReference type="CDD" id="cd07440">
    <property type="entry name" value="RGS"/>
    <property type="match status" value="1"/>
</dbReference>
<dbReference type="Pfam" id="PF00615">
    <property type="entry name" value="RGS"/>
    <property type="match status" value="1"/>
</dbReference>
<dbReference type="InterPro" id="IPR002913">
    <property type="entry name" value="START_lipid-bd_dom"/>
</dbReference>
<dbReference type="SMART" id="SM00315">
    <property type="entry name" value="RGS"/>
    <property type="match status" value="1"/>
</dbReference>
<proteinExistence type="predicted"/>
<dbReference type="PRINTS" id="PR01301">
    <property type="entry name" value="RGSPROTEIN"/>
</dbReference>
<dbReference type="Gene3D" id="1.10.167.10">
    <property type="entry name" value="Regulator of G-protein Signalling 4, domain 2"/>
    <property type="match status" value="1"/>
</dbReference>
<protein>
    <submittedName>
        <fullName evidence="2">Regulator of G-protein signaling</fullName>
    </submittedName>
</protein>
<dbReference type="PANTHER" id="PTHR10845">
    <property type="entry name" value="REGULATOR OF G PROTEIN SIGNALING"/>
    <property type="match status" value="1"/>
</dbReference>
<dbReference type="AlphaFoldDB" id="A0AAW2Z3K8"/>
<dbReference type="InterPro" id="IPR023393">
    <property type="entry name" value="START-like_dom_sf"/>
</dbReference>
<accession>A0AAW2Z3K8</accession>
<dbReference type="SUPFAM" id="SSF48097">
    <property type="entry name" value="Regulator of G-protein signaling, RGS"/>
    <property type="match status" value="1"/>
</dbReference>
<dbReference type="InterPro" id="IPR044926">
    <property type="entry name" value="RGS_subdomain_2"/>
</dbReference>
<dbReference type="InterPro" id="IPR016137">
    <property type="entry name" value="RGS"/>
</dbReference>
<comment type="caution">
    <text evidence="2">The sequence shown here is derived from an EMBL/GenBank/DDBJ whole genome shotgun (WGS) entry which is preliminary data.</text>
</comment>
<sequence length="410" mass="46980">MTKKTEELINQYAFEFESALDVEDLRTCFRQYLVDTHNEESFLFLTELEKYVTYVGTSSRYKAAERIVREYISIGSPKEVNISGKLRETTLQRYSASSPANCDSNLFNELRVAIFMELKEDCMSSFVASDLFISHVHKELKKNKEYLSQIGTIKVERRLSVLELESCYDFDTKPEVTEEDFRKIMIRFASSGGEWQIIKQAKRCCRSLSKAEVNGLKTIKHVVSVPFDCDEVFYITQCSRYSAQIDSEIFKSKRTHQYSIDFEKFNAVITHHEIVLPFPLTNRYIITSNAVKRLENGGIVMMSKTVEVENVPYNPRHVKATALAGYIYEKVRGGHCRYTSLALFNLAGAIPPAIYNKLISIMHSDSLVDSIEQAGYDRLANGSTGPDPDHLLYKSLLYNEKKNAEQNPEN</sequence>
<dbReference type="Gene3D" id="3.30.530.20">
    <property type="match status" value="1"/>
</dbReference>
<evidence type="ECO:0000259" key="1">
    <source>
        <dbReference type="PROSITE" id="PS50132"/>
    </source>
</evidence>
<dbReference type="GO" id="GO:0008289">
    <property type="term" value="F:lipid binding"/>
    <property type="evidence" value="ECO:0007669"/>
    <property type="project" value="InterPro"/>
</dbReference>
<dbReference type="Pfam" id="PF01852">
    <property type="entry name" value="START"/>
    <property type="match status" value="1"/>
</dbReference>